<accession>A0A382E0B6</accession>
<organism evidence="2">
    <name type="scientific">marine metagenome</name>
    <dbReference type="NCBI Taxonomy" id="408172"/>
    <lineage>
        <taxon>unclassified sequences</taxon>
        <taxon>metagenomes</taxon>
        <taxon>ecological metagenomes</taxon>
    </lineage>
</organism>
<proteinExistence type="predicted"/>
<gene>
    <name evidence="2" type="ORF">METZ01_LOCUS197050</name>
</gene>
<keyword evidence="1" id="KW-0472">Membrane</keyword>
<keyword evidence="1" id="KW-0812">Transmembrane</keyword>
<dbReference type="EMBL" id="UINC01042064">
    <property type="protein sequence ID" value="SVB44196.1"/>
    <property type="molecule type" value="Genomic_DNA"/>
</dbReference>
<dbReference type="AlphaFoldDB" id="A0A382E0B6"/>
<protein>
    <submittedName>
        <fullName evidence="2">Uncharacterized protein</fullName>
    </submittedName>
</protein>
<evidence type="ECO:0000313" key="2">
    <source>
        <dbReference type="EMBL" id="SVB44196.1"/>
    </source>
</evidence>
<reference evidence="2" key="1">
    <citation type="submission" date="2018-05" db="EMBL/GenBank/DDBJ databases">
        <authorList>
            <person name="Lanie J.A."/>
            <person name="Ng W.-L."/>
            <person name="Kazmierczak K.M."/>
            <person name="Andrzejewski T.M."/>
            <person name="Davidsen T.M."/>
            <person name="Wayne K.J."/>
            <person name="Tettelin H."/>
            <person name="Glass J.I."/>
            <person name="Rusch D."/>
            <person name="Podicherti R."/>
            <person name="Tsui H.-C.T."/>
            <person name="Winkler M.E."/>
        </authorList>
    </citation>
    <scope>NUCLEOTIDE SEQUENCE</scope>
</reference>
<feature type="non-terminal residue" evidence="2">
    <location>
        <position position="1"/>
    </location>
</feature>
<keyword evidence="1" id="KW-1133">Transmembrane helix</keyword>
<name>A0A382E0B6_9ZZZZ</name>
<feature type="transmembrane region" description="Helical" evidence="1">
    <location>
        <begin position="60"/>
        <end position="79"/>
    </location>
</feature>
<sequence>ARELNQRWLSTKSKWELEEKPAARCPPRRSTRSGCEGAFVFCEYLNYLGRDWIPTMKKTLLLFIGLVAFVPTASSQVTLEIKPQEKTTFKTRHIHKASNTTQVAGQKSGGKHSAVMIRESVTGTRAADGTLRAKTTAKTLTFKFEGDGNVLVDFDSADPNRKAPVVQLEPFNEMLRIMLKHPVIEVFNKDGTVKAVEFNDDAGRDLPEPFNKMLKSASVNAFVDLKQQQEMLPDKAISKGDTWTRNQKVDFGAFREMSLRIDFQYEGTVKKEGRELDRISGKITDVAYVGEDWREGPGLVKNAELKPAKSSVEVLFDRKLGRYVEMKMLVQVKGELTLEADGNELPAKWENTFEQGMKVLPQEK</sequence>
<evidence type="ECO:0000256" key="1">
    <source>
        <dbReference type="SAM" id="Phobius"/>
    </source>
</evidence>